<dbReference type="Pfam" id="PF14907">
    <property type="entry name" value="NTP_transf_5"/>
    <property type="match status" value="1"/>
</dbReference>
<evidence type="ECO:0008006" key="3">
    <source>
        <dbReference type="Google" id="ProtNLM"/>
    </source>
</evidence>
<organism evidence="1 2">
    <name type="scientific">Lunatimonas lonarensis</name>
    <dbReference type="NCBI Taxonomy" id="1232681"/>
    <lineage>
        <taxon>Bacteria</taxon>
        <taxon>Pseudomonadati</taxon>
        <taxon>Bacteroidota</taxon>
        <taxon>Cytophagia</taxon>
        <taxon>Cytophagales</taxon>
        <taxon>Cyclobacteriaceae</taxon>
    </lineage>
</organism>
<dbReference type="STRING" id="1232681.ADIS_3621"/>
<evidence type="ECO:0000313" key="1">
    <source>
        <dbReference type="EMBL" id="EON75926.1"/>
    </source>
</evidence>
<accession>R7ZP85</accession>
<gene>
    <name evidence="1" type="ORF">ADIS_3621</name>
</gene>
<evidence type="ECO:0000313" key="2">
    <source>
        <dbReference type="Proteomes" id="UP000013909"/>
    </source>
</evidence>
<dbReference type="EMBL" id="AQHR01000092">
    <property type="protein sequence ID" value="EON75926.1"/>
    <property type="molecule type" value="Genomic_DNA"/>
</dbReference>
<name>R7ZP85_9BACT</name>
<dbReference type="InterPro" id="IPR039498">
    <property type="entry name" value="NTP_transf_5"/>
</dbReference>
<proteinExistence type="predicted"/>
<keyword evidence="2" id="KW-1185">Reference proteome</keyword>
<dbReference type="AlphaFoldDB" id="R7ZP85"/>
<protein>
    <recommendedName>
        <fullName evidence="3">Nucleotidyltransferase family protein</fullName>
    </recommendedName>
</protein>
<dbReference type="Proteomes" id="UP000013909">
    <property type="component" value="Unassembled WGS sequence"/>
</dbReference>
<reference evidence="1 2" key="1">
    <citation type="submission" date="2013-02" db="EMBL/GenBank/DDBJ databases">
        <title>A novel strain isolated from Lonar lake, Maharashtra, India.</title>
        <authorList>
            <person name="Singh A."/>
        </authorList>
    </citation>
    <scope>NUCLEOTIDE SEQUENCE [LARGE SCALE GENOMIC DNA]</scope>
    <source>
        <strain evidence="1 2">AK24</strain>
    </source>
</reference>
<comment type="caution">
    <text evidence="1">The sequence shown here is derived from an EMBL/GenBank/DDBJ whole genome shotgun (WGS) entry which is preliminary data.</text>
</comment>
<sequence>MDISQLEATYGRPTSIVLLACRVYLGTVPLDSLVSYLHQAPVDWKEVRRLCKSHRITPVAYRVLLRCTPPSPWADILKNELKRMAIHSMEKAKETTRLVSLLRSNGLVAFPYKGLAFSLLFYGDIGLRESGDIDLIIDPSELPLVNELLKADGYDPDEEDFAQFLGWEHFTLTRRGYNLKKLDRRNLPIHLELHWRVIYDYFGVGKFDNRFSYETSEQLSVYDQPLPVQDDFQQFKYLYLHHSLHDGHAYLKTALDIAMGLKKLNPSPTEYTTHPILRELSDHFSLAAAVEASNLLFGSSYALPPMRQNSQLASTLANTTLWDKSLRPEDVGTGFRSYFRFHTALIRKRANFYPELSRKIQFYFQNLVHFFQPNVADYRRFSPKSFFQYQLLWVIRPFRQLIIPTDPLQREERAQRRSQLHQIHKEKV</sequence>